<dbReference type="GO" id="GO:0004930">
    <property type="term" value="F:G protein-coupled receptor activity"/>
    <property type="evidence" value="ECO:0007669"/>
    <property type="project" value="UniProtKB-KW"/>
</dbReference>
<keyword evidence="6" id="KW-0675">Receptor</keyword>
<organism evidence="10">
    <name type="scientific">Medioppia subpectinata</name>
    <dbReference type="NCBI Taxonomy" id="1979941"/>
    <lineage>
        <taxon>Eukaryota</taxon>
        <taxon>Metazoa</taxon>
        <taxon>Ecdysozoa</taxon>
        <taxon>Arthropoda</taxon>
        <taxon>Chelicerata</taxon>
        <taxon>Arachnida</taxon>
        <taxon>Acari</taxon>
        <taxon>Acariformes</taxon>
        <taxon>Sarcoptiformes</taxon>
        <taxon>Oribatida</taxon>
        <taxon>Brachypylina</taxon>
        <taxon>Oppioidea</taxon>
        <taxon>Oppiidae</taxon>
        <taxon>Medioppia</taxon>
    </lineage>
</organism>
<evidence type="ECO:0000256" key="3">
    <source>
        <dbReference type="ARBA" id="ARBA00022989"/>
    </source>
</evidence>
<feature type="domain" description="G-protein coupled receptors family 1 profile" evidence="9">
    <location>
        <begin position="1"/>
        <end position="62"/>
    </location>
</feature>
<accession>A0A7R9L268</accession>
<evidence type="ECO:0000256" key="4">
    <source>
        <dbReference type="ARBA" id="ARBA00023040"/>
    </source>
</evidence>
<dbReference type="Gene3D" id="1.20.1070.10">
    <property type="entry name" value="Rhodopsin 7-helix transmembrane proteins"/>
    <property type="match status" value="1"/>
</dbReference>
<dbReference type="InterPro" id="IPR017452">
    <property type="entry name" value="GPCR_Rhodpsn_7TM"/>
</dbReference>
<feature type="transmembrane region" description="Helical" evidence="8">
    <location>
        <begin position="6"/>
        <end position="25"/>
    </location>
</feature>
<keyword evidence="7" id="KW-0807">Transducer</keyword>
<evidence type="ECO:0000256" key="6">
    <source>
        <dbReference type="ARBA" id="ARBA00023170"/>
    </source>
</evidence>
<dbReference type="PANTHER" id="PTHR45695:SF9">
    <property type="entry name" value="LEUCOKININ RECEPTOR"/>
    <property type="match status" value="1"/>
</dbReference>
<evidence type="ECO:0000256" key="7">
    <source>
        <dbReference type="ARBA" id="ARBA00023224"/>
    </source>
</evidence>
<keyword evidence="3 8" id="KW-1133">Transmembrane helix</keyword>
<sequence length="71" mass="8716">MFIVIMFAICWLPIQMFGLLVWFYPKWILNAETSLQYYTFVGMYFFCHWISMAHSFMNPIIYSFMSENFRT</sequence>
<protein>
    <recommendedName>
        <fullName evidence="9">G-protein coupled receptors family 1 profile domain-containing protein</fullName>
    </recommendedName>
</protein>
<evidence type="ECO:0000259" key="9">
    <source>
        <dbReference type="PROSITE" id="PS50262"/>
    </source>
</evidence>
<evidence type="ECO:0000256" key="8">
    <source>
        <dbReference type="SAM" id="Phobius"/>
    </source>
</evidence>
<keyword evidence="4" id="KW-0297">G-protein coupled receptor</keyword>
<evidence type="ECO:0000256" key="5">
    <source>
        <dbReference type="ARBA" id="ARBA00023136"/>
    </source>
</evidence>
<evidence type="ECO:0000313" key="10">
    <source>
        <dbReference type="EMBL" id="CAD7632512.1"/>
    </source>
</evidence>
<name>A0A7R9L268_9ACAR</name>
<dbReference type="AlphaFoldDB" id="A0A7R9L268"/>
<keyword evidence="11" id="KW-1185">Reference proteome</keyword>
<dbReference type="Proteomes" id="UP000759131">
    <property type="component" value="Unassembled WGS sequence"/>
</dbReference>
<dbReference type="PROSITE" id="PS50262">
    <property type="entry name" value="G_PROTEIN_RECEP_F1_2"/>
    <property type="match status" value="1"/>
</dbReference>
<dbReference type="GO" id="GO:0005886">
    <property type="term" value="C:plasma membrane"/>
    <property type="evidence" value="ECO:0007669"/>
    <property type="project" value="TreeGrafter"/>
</dbReference>
<dbReference type="EMBL" id="OC865674">
    <property type="protein sequence ID" value="CAD7632512.1"/>
    <property type="molecule type" value="Genomic_DNA"/>
</dbReference>
<evidence type="ECO:0000313" key="11">
    <source>
        <dbReference type="Proteomes" id="UP000759131"/>
    </source>
</evidence>
<dbReference type="PANTHER" id="PTHR45695">
    <property type="entry name" value="LEUCOKININ RECEPTOR-RELATED"/>
    <property type="match status" value="1"/>
</dbReference>
<feature type="transmembrane region" description="Helical" evidence="8">
    <location>
        <begin position="37"/>
        <end position="57"/>
    </location>
</feature>
<keyword evidence="2 8" id="KW-0812">Transmembrane</keyword>
<dbReference type="OrthoDB" id="10037617at2759"/>
<reference evidence="10" key="1">
    <citation type="submission" date="2020-11" db="EMBL/GenBank/DDBJ databases">
        <authorList>
            <person name="Tran Van P."/>
        </authorList>
    </citation>
    <scope>NUCLEOTIDE SEQUENCE</scope>
</reference>
<proteinExistence type="predicted"/>
<evidence type="ECO:0000256" key="1">
    <source>
        <dbReference type="ARBA" id="ARBA00004141"/>
    </source>
</evidence>
<keyword evidence="5 8" id="KW-0472">Membrane</keyword>
<evidence type="ECO:0000256" key="2">
    <source>
        <dbReference type="ARBA" id="ARBA00022692"/>
    </source>
</evidence>
<dbReference type="EMBL" id="CAJPIZ010011099">
    <property type="protein sequence ID" value="CAG2112942.1"/>
    <property type="molecule type" value="Genomic_DNA"/>
</dbReference>
<comment type="subcellular location">
    <subcellularLocation>
        <location evidence="1">Membrane</location>
        <topology evidence="1">Multi-pass membrane protein</topology>
    </subcellularLocation>
</comment>
<dbReference type="SUPFAM" id="SSF81321">
    <property type="entry name" value="Family A G protein-coupled receptor-like"/>
    <property type="match status" value="1"/>
</dbReference>
<gene>
    <name evidence="10" type="ORF">OSB1V03_LOCUS12915</name>
</gene>